<gene>
    <name evidence="3" type="ORF">SAMN05444583_13527</name>
</gene>
<dbReference type="CDD" id="cd07814">
    <property type="entry name" value="SRPBCC_CalC_Aha1-like"/>
    <property type="match status" value="1"/>
</dbReference>
<evidence type="ECO:0000313" key="3">
    <source>
        <dbReference type="EMBL" id="SEM38703.1"/>
    </source>
</evidence>
<keyword evidence="4" id="KW-1185">Reference proteome</keyword>
<accession>A0A1H7XYB3</accession>
<protein>
    <submittedName>
        <fullName evidence="3">Uncharacterized conserved protein YndB, AHSA1/START domain</fullName>
    </submittedName>
</protein>
<name>A0A1H7XYB3_9NOCA</name>
<dbReference type="SUPFAM" id="SSF55961">
    <property type="entry name" value="Bet v1-like"/>
    <property type="match status" value="1"/>
</dbReference>
<dbReference type="EMBL" id="FOAW01000035">
    <property type="protein sequence ID" value="SEM38703.1"/>
    <property type="molecule type" value="Genomic_DNA"/>
</dbReference>
<organism evidence="3 4">
    <name type="scientific">Rhodococcus maanshanensis</name>
    <dbReference type="NCBI Taxonomy" id="183556"/>
    <lineage>
        <taxon>Bacteria</taxon>
        <taxon>Bacillati</taxon>
        <taxon>Actinomycetota</taxon>
        <taxon>Actinomycetes</taxon>
        <taxon>Mycobacteriales</taxon>
        <taxon>Nocardiaceae</taxon>
        <taxon>Rhodococcus</taxon>
    </lineage>
</organism>
<evidence type="ECO:0000259" key="2">
    <source>
        <dbReference type="Pfam" id="PF08327"/>
    </source>
</evidence>
<comment type="similarity">
    <text evidence="1">Belongs to the AHA1 family.</text>
</comment>
<sequence length="150" mass="16757">MMDILHRVGAKTPAPEPIYDALTSIDGLAAWWTRDTSGTADEVGGVIEFRFPPVGGFDMEVVELVAGKRVVWRVVGESPEEWLGTTIEFDLRQDGDYTIVLFKHAGWREPVEFMHHCSTKWATFLLSLIQLVETGTGAPAPDEVRVGDWR</sequence>
<reference evidence="4" key="1">
    <citation type="submission" date="2016-10" db="EMBL/GenBank/DDBJ databases">
        <authorList>
            <person name="Varghese N."/>
            <person name="Submissions S."/>
        </authorList>
    </citation>
    <scope>NUCLEOTIDE SEQUENCE [LARGE SCALE GENOMIC DNA]</scope>
    <source>
        <strain evidence="4">DSM 44675</strain>
    </source>
</reference>
<dbReference type="AlphaFoldDB" id="A0A1H7XYB3"/>
<dbReference type="InterPro" id="IPR023393">
    <property type="entry name" value="START-like_dom_sf"/>
</dbReference>
<feature type="domain" description="Activator of Hsp90 ATPase homologue 1/2-like C-terminal" evidence="2">
    <location>
        <begin position="15"/>
        <end position="133"/>
    </location>
</feature>
<dbReference type="Gene3D" id="3.30.530.20">
    <property type="match status" value="1"/>
</dbReference>
<proteinExistence type="inferred from homology"/>
<evidence type="ECO:0000313" key="4">
    <source>
        <dbReference type="Proteomes" id="UP000198677"/>
    </source>
</evidence>
<dbReference type="Proteomes" id="UP000198677">
    <property type="component" value="Unassembled WGS sequence"/>
</dbReference>
<dbReference type="Pfam" id="PF08327">
    <property type="entry name" value="AHSA1"/>
    <property type="match status" value="1"/>
</dbReference>
<dbReference type="OrthoDB" id="287565at2"/>
<dbReference type="InterPro" id="IPR013538">
    <property type="entry name" value="ASHA1/2-like_C"/>
</dbReference>
<evidence type="ECO:0000256" key="1">
    <source>
        <dbReference type="ARBA" id="ARBA00006817"/>
    </source>
</evidence>